<sequence length="210" mass="23984">MKKCVFCAPEVPVLGCYGSKDGVRADLEKMSSICSWPTPKNQTELRQRLGLANYLHKYTKNYAGLIHPLSSLLRKDVGWSWRTEHLKAFEAVKQSLSLAPVLMLPDPSKPFYVVCDASDFAIGCVLMQFDDEGHERVVSYQSRQMKPAEKNYPVHDKELLAMRYALIKFRVYLLGEETFAAYTDHASLRTAMRSPHLSQLIAQWLSFFSE</sequence>
<dbReference type="InterPro" id="IPR050951">
    <property type="entry name" value="Retrovirus_Pol_polyprotein"/>
</dbReference>
<dbReference type="GO" id="GO:0003824">
    <property type="term" value="F:catalytic activity"/>
    <property type="evidence" value="ECO:0007669"/>
    <property type="project" value="UniProtKB-KW"/>
</dbReference>
<comment type="caution">
    <text evidence="3">The sequence shown here is derived from an EMBL/GenBank/DDBJ whole genome shotgun (WGS) entry which is preliminary data.</text>
</comment>
<organism evidence="3 4">
    <name type="scientific">Phytophthora lilii</name>
    <dbReference type="NCBI Taxonomy" id="2077276"/>
    <lineage>
        <taxon>Eukaryota</taxon>
        <taxon>Sar</taxon>
        <taxon>Stramenopiles</taxon>
        <taxon>Oomycota</taxon>
        <taxon>Peronosporomycetes</taxon>
        <taxon>Peronosporales</taxon>
        <taxon>Peronosporaceae</taxon>
        <taxon>Phytophthora</taxon>
    </lineage>
</organism>
<dbReference type="AlphaFoldDB" id="A0A9W6XG29"/>
<dbReference type="PANTHER" id="PTHR37984:SF5">
    <property type="entry name" value="PROTEIN NYNRIN-LIKE"/>
    <property type="match status" value="1"/>
</dbReference>
<dbReference type="InterPro" id="IPR043502">
    <property type="entry name" value="DNA/RNA_pol_sf"/>
</dbReference>
<evidence type="ECO:0000256" key="1">
    <source>
        <dbReference type="ARBA" id="ARBA00023268"/>
    </source>
</evidence>
<dbReference type="SUPFAM" id="SSF56672">
    <property type="entry name" value="DNA/RNA polymerases"/>
    <property type="match status" value="1"/>
</dbReference>
<dbReference type="InterPro" id="IPR041577">
    <property type="entry name" value="RT_RNaseH_2"/>
</dbReference>
<reference evidence="3" key="1">
    <citation type="submission" date="2023-04" db="EMBL/GenBank/DDBJ databases">
        <title>Phytophthora lilii NBRC 32176.</title>
        <authorList>
            <person name="Ichikawa N."/>
            <person name="Sato H."/>
            <person name="Tonouchi N."/>
        </authorList>
    </citation>
    <scope>NUCLEOTIDE SEQUENCE</scope>
    <source>
        <strain evidence="3">NBRC 32176</strain>
    </source>
</reference>
<dbReference type="OrthoDB" id="97351at2759"/>
<feature type="domain" description="Reverse transcriptase/retrotransposon-derived protein RNase H-like" evidence="2">
    <location>
        <begin position="81"/>
        <end position="177"/>
    </location>
</feature>
<dbReference type="PANTHER" id="PTHR37984">
    <property type="entry name" value="PROTEIN CBG26694"/>
    <property type="match status" value="1"/>
</dbReference>
<dbReference type="EMBL" id="BSXW01001667">
    <property type="protein sequence ID" value="GMF38388.1"/>
    <property type="molecule type" value="Genomic_DNA"/>
</dbReference>
<name>A0A9W6XG29_9STRA</name>
<protein>
    <submittedName>
        <fullName evidence="3">Unnamed protein product</fullName>
    </submittedName>
</protein>
<dbReference type="Gene3D" id="3.30.70.270">
    <property type="match status" value="1"/>
</dbReference>
<gene>
    <name evidence="3" type="ORF">Plil01_001604400</name>
</gene>
<dbReference type="FunFam" id="3.30.70.270:FF:000020">
    <property type="entry name" value="Transposon Tf2-6 polyprotein-like Protein"/>
    <property type="match status" value="1"/>
</dbReference>
<evidence type="ECO:0000259" key="2">
    <source>
        <dbReference type="Pfam" id="PF17919"/>
    </source>
</evidence>
<dbReference type="InterPro" id="IPR043128">
    <property type="entry name" value="Rev_trsase/Diguanyl_cyclase"/>
</dbReference>
<dbReference type="CDD" id="cd09274">
    <property type="entry name" value="RNase_HI_RT_Ty3"/>
    <property type="match status" value="1"/>
</dbReference>
<evidence type="ECO:0000313" key="4">
    <source>
        <dbReference type="Proteomes" id="UP001165083"/>
    </source>
</evidence>
<keyword evidence="4" id="KW-1185">Reference proteome</keyword>
<dbReference type="Proteomes" id="UP001165083">
    <property type="component" value="Unassembled WGS sequence"/>
</dbReference>
<dbReference type="Pfam" id="PF17919">
    <property type="entry name" value="RT_RNaseH_2"/>
    <property type="match status" value="1"/>
</dbReference>
<evidence type="ECO:0000313" key="3">
    <source>
        <dbReference type="EMBL" id="GMF38388.1"/>
    </source>
</evidence>
<dbReference type="FunFam" id="3.10.20.370:FF:000001">
    <property type="entry name" value="Retrovirus-related Pol polyprotein from transposon 17.6-like protein"/>
    <property type="match status" value="1"/>
</dbReference>
<keyword evidence="1" id="KW-0511">Multifunctional enzyme</keyword>
<proteinExistence type="predicted"/>
<accession>A0A9W6XG29</accession>